<dbReference type="CDD" id="cd13233">
    <property type="entry name" value="PH_ARHGAP9-like"/>
    <property type="match status" value="1"/>
</dbReference>
<dbReference type="STRING" id="36087.A0A077ZJP8"/>
<feature type="domain" description="PH" evidence="5">
    <location>
        <begin position="417"/>
        <end position="528"/>
    </location>
</feature>
<keyword evidence="2" id="KW-0343">GTPase activation</keyword>
<organism evidence="8 9">
    <name type="scientific">Trichuris trichiura</name>
    <name type="common">Whipworm</name>
    <name type="synonym">Trichocephalus trichiurus</name>
    <dbReference type="NCBI Taxonomy" id="36087"/>
    <lineage>
        <taxon>Eukaryota</taxon>
        <taxon>Metazoa</taxon>
        <taxon>Ecdysozoa</taxon>
        <taxon>Nematoda</taxon>
        <taxon>Enoplea</taxon>
        <taxon>Dorylaimia</taxon>
        <taxon>Trichinellida</taxon>
        <taxon>Trichuridae</taxon>
        <taxon>Trichuris</taxon>
    </lineage>
</organism>
<dbReference type="PANTHER" id="PTHR23176:SF129">
    <property type="entry name" value="RHO GTPASE ACTIVATING PROTEIN AT 16F, ISOFORM E-RELATED"/>
    <property type="match status" value="1"/>
</dbReference>
<evidence type="ECO:0000256" key="2">
    <source>
        <dbReference type="ARBA" id="ARBA00022468"/>
    </source>
</evidence>
<feature type="domain" description="WW" evidence="6">
    <location>
        <begin position="260"/>
        <end position="293"/>
    </location>
</feature>
<evidence type="ECO:0000313" key="9">
    <source>
        <dbReference type="Proteomes" id="UP000030665"/>
    </source>
</evidence>
<evidence type="ECO:0000313" key="8">
    <source>
        <dbReference type="EMBL" id="CDW59893.1"/>
    </source>
</evidence>
<evidence type="ECO:0000259" key="5">
    <source>
        <dbReference type="PROSITE" id="PS50003"/>
    </source>
</evidence>
<protein>
    <submittedName>
        <fullName evidence="8">RhoGAP and PH and WW domain containing protein</fullName>
    </submittedName>
</protein>
<reference evidence="8" key="1">
    <citation type="submission" date="2014-01" db="EMBL/GenBank/DDBJ databases">
        <authorList>
            <person name="Aslett M."/>
        </authorList>
    </citation>
    <scope>NUCLEOTIDE SEQUENCE</scope>
</reference>
<dbReference type="GO" id="GO:0005737">
    <property type="term" value="C:cytoplasm"/>
    <property type="evidence" value="ECO:0007669"/>
    <property type="project" value="TreeGrafter"/>
</dbReference>
<proteinExistence type="predicted"/>
<dbReference type="GO" id="GO:0005096">
    <property type="term" value="F:GTPase activator activity"/>
    <property type="evidence" value="ECO:0007669"/>
    <property type="project" value="UniProtKB-KW"/>
</dbReference>
<dbReference type="PROSITE" id="PS50238">
    <property type="entry name" value="RHOGAP"/>
    <property type="match status" value="1"/>
</dbReference>
<keyword evidence="1 3" id="KW-0728">SH3 domain</keyword>
<dbReference type="CDD" id="cd00201">
    <property type="entry name" value="WW"/>
    <property type="match status" value="1"/>
</dbReference>
<dbReference type="PROSITE" id="PS50003">
    <property type="entry name" value="PH_DOMAIN"/>
    <property type="match status" value="1"/>
</dbReference>
<dbReference type="Gene3D" id="1.10.555.10">
    <property type="entry name" value="Rho GTPase activation protein"/>
    <property type="match status" value="1"/>
</dbReference>
<evidence type="ECO:0000256" key="3">
    <source>
        <dbReference type="PROSITE-ProRule" id="PRU00192"/>
    </source>
</evidence>
<dbReference type="SUPFAM" id="SSF50044">
    <property type="entry name" value="SH3-domain"/>
    <property type="match status" value="1"/>
</dbReference>
<dbReference type="Gene3D" id="2.30.30.40">
    <property type="entry name" value="SH3 Domains"/>
    <property type="match status" value="1"/>
</dbReference>
<dbReference type="PANTHER" id="PTHR23176">
    <property type="entry name" value="RHO/RAC/CDC GTPASE-ACTIVATING PROTEIN"/>
    <property type="match status" value="1"/>
</dbReference>
<reference evidence="8" key="2">
    <citation type="submission" date="2014-03" db="EMBL/GenBank/DDBJ databases">
        <title>The whipworm genome and dual-species transcriptomics of an intimate host-pathogen interaction.</title>
        <authorList>
            <person name="Foth B.J."/>
            <person name="Tsai I.J."/>
            <person name="Reid A.J."/>
            <person name="Bancroft A.J."/>
            <person name="Nichol S."/>
            <person name="Tracey A."/>
            <person name="Holroyd N."/>
            <person name="Cotton J.A."/>
            <person name="Stanley E.J."/>
            <person name="Zarowiecki M."/>
            <person name="Liu J.Z."/>
            <person name="Huckvale T."/>
            <person name="Cooper P.J."/>
            <person name="Grencis R.K."/>
            <person name="Berriman M."/>
        </authorList>
    </citation>
    <scope>NUCLEOTIDE SEQUENCE [LARGE SCALE GENOMIC DNA]</scope>
</reference>
<dbReference type="InterPro" id="IPR011993">
    <property type="entry name" value="PH-like_dom_sf"/>
</dbReference>
<dbReference type="GO" id="GO:0007165">
    <property type="term" value="P:signal transduction"/>
    <property type="evidence" value="ECO:0007669"/>
    <property type="project" value="InterPro"/>
</dbReference>
<accession>A0A077ZJP8</accession>
<evidence type="ECO:0000259" key="7">
    <source>
        <dbReference type="PROSITE" id="PS50238"/>
    </source>
</evidence>
<dbReference type="PROSITE" id="PS01159">
    <property type="entry name" value="WW_DOMAIN_1"/>
    <property type="match status" value="1"/>
</dbReference>
<dbReference type="InterPro" id="IPR001452">
    <property type="entry name" value="SH3_domain"/>
</dbReference>
<dbReference type="SMART" id="SM00324">
    <property type="entry name" value="RhoGAP"/>
    <property type="match status" value="1"/>
</dbReference>
<sequence length="864" mass="96791">MSQTIVKALYNYDSTTERGHGIHVLAGEKFRLISDENEHWWYVSKTLPAENGFYLPKSYLKVLSVEENDCNPPADHNHHHHQHSSLWSLNDDFHEGNDSDVSEYSPSVPFGCLSESRRVSASIPVSLDRLSLIPDSKIRSSTVELDDVVGGSYFTCKHGTSSNAAAATNAATTVHAQSRSLDGDWMPRSAVACFSHVEKPIETSHCPEVRLSTCHCVAATFLFQLLHNGRDARSRSPIYANVQDSCDPVPLLSPGMEPLRTLANGWQEYVSTAGRPFFYHPASGASSWKPPRGLHVTEDHPVEQCGLAESYHKAVPEDMGLMSVSSGAEYCSVPVVRLSGNRMGGSKDALSTFNEERSEHCVRVSVRDFSELNRLLSSSQLQPQRSRSSFTASLYNPCMSASDGALKLNTFARPPRKVIKCGNLARCKFMDGGKRIRKHWFTCFVYLTNAHMIFYKDQKASEKQGNQYAAPLGVCDLRGAKIKWLDDDKSKRKRLFQLELVDGTAYLFHSENDAEIMDWFDSLKEILADMPHPGFSRTPVIERGSYKPGLRRSPAGSQKLPIKETKSANDFKENRCELTLIAFFKLRNVFFFVAAADLAGPSINSVEASVPSKQSILEKLVRFLRNRPSIEFLKEKGIYKPEPVFGSSLIEICRREKSTVPKFVAVCTSLIEERGLETDGLYQKYSLLINESDIHVITGTLKLFFRELQEPLFPMFLVKDFMNAIKLQNAKLRFKAFKELVARMPVPHHNTLNVLLIHLLRVAQNSAKNRMQVHNLAIVFGPTLFCSSPKPDKPNVVGHARKKLGKKTGIGSSKAHVGHAVAPYPDVVQTNSHLAFSMIMHGQIVEYMLKEHPRLFRVSSDYTP</sequence>
<dbReference type="InterPro" id="IPR036020">
    <property type="entry name" value="WW_dom_sf"/>
</dbReference>
<gene>
    <name evidence="8" type="ORF">TTRE_0000823701</name>
</gene>
<dbReference type="PROSITE" id="PS50002">
    <property type="entry name" value="SH3"/>
    <property type="match status" value="1"/>
</dbReference>
<dbReference type="Pfam" id="PF00397">
    <property type="entry name" value="WW"/>
    <property type="match status" value="1"/>
</dbReference>
<dbReference type="Gene3D" id="2.20.70.10">
    <property type="match status" value="1"/>
</dbReference>
<dbReference type="Gene3D" id="2.30.29.30">
    <property type="entry name" value="Pleckstrin-homology domain (PH domain)/Phosphotyrosine-binding domain (PTB)"/>
    <property type="match status" value="1"/>
</dbReference>
<feature type="domain" description="SH3" evidence="4">
    <location>
        <begin position="1"/>
        <end position="65"/>
    </location>
</feature>
<dbReference type="AlphaFoldDB" id="A0A077ZJP8"/>
<dbReference type="EMBL" id="HG806774">
    <property type="protein sequence ID" value="CDW59893.1"/>
    <property type="molecule type" value="Genomic_DNA"/>
</dbReference>
<evidence type="ECO:0000259" key="6">
    <source>
        <dbReference type="PROSITE" id="PS50020"/>
    </source>
</evidence>
<dbReference type="PROSITE" id="PS50020">
    <property type="entry name" value="WW_DOMAIN_2"/>
    <property type="match status" value="1"/>
</dbReference>
<dbReference type="SMART" id="SM00233">
    <property type="entry name" value="PH"/>
    <property type="match status" value="1"/>
</dbReference>
<dbReference type="InterPro" id="IPR008936">
    <property type="entry name" value="Rho_GTPase_activation_prot"/>
</dbReference>
<dbReference type="InterPro" id="IPR001849">
    <property type="entry name" value="PH_domain"/>
</dbReference>
<dbReference type="InterPro" id="IPR036028">
    <property type="entry name" value="SH3-like_dom_sf"/>
</dbReference>
<dbReference type="SUPFAM" id="SSF48350">
    <property type="entry name" value="GTPase activation domain, GAP"/>
    <property type="match status" value="1"/>
</dbReference>
<dbReference type="OrthoDB" id="79452at2759"/>
<dbReference type="Pfam" id="PF00169">
    <property type="entry name" value="PH"/>
    <property type="match status" value="1"/>
</dbReference>
<dbReference type="InterPro" id="IPR001202">
    <property type="entry name" value="WW_dom"/>
</dbReference>
<dbReference type="SUPFAM" id="SSF50729">
    <property type="entry name" value="PH domain-like"/>
    <property type="match status" value="1"/>
</dbReference>
<dbReference type="Proteomes" id="UP000030665">
    <property type="component" value="Unassembled WGS sequence"/>
</dbReference>
<dbReference type="Pfam" id="PF00620">
    <property type="entry name" value="RhoGAP"/>
    <property type="match status" value="1"/>
</dbReference>
<dbReference type="SMART" id="SM00456">
    <property type="entry name" value="WW"/>
    <property type="match status" value="1"/>
</dbReference>
<name>A0A077ZJP8_TRITR</name>
<keyword evidence="9" id="KW-1185">Reference proteome</keyword>
<dbReference type="InterPro" id="IPR050729">
    <property type="entry name" value="Rho-GAP"/>
</dbReference>
<evidence type="ECO:0000256" key="1">
    <source>
        <dbReference type="ARBA" id="ARBA00022443"/>
    </source>
</evidence>
<dbReference type="InterPro" id="IPR000198">
    <property type="entry name" value="RhoGAP_dom"/>
</dbReference>
<feature type="domain" description="Rho-GAP" evidence="7">
    <location>
        <begin position="647"/>
        <end position="856"/>
    </location>
</feature>
<evidence type="ECO:0000259" key="4">
    <source>
        <dbReference type="PROSITE" id="PS50002"/>
    </source>
</evidence>
<dbReference type="SUPFAM" id="SSF51045">
    <property type="entry name" value="WW domain"/>
    <property type="match status" value="1"/>
</dbReference>